<sequence>MTRVSLKPFTLATIVTLKKCLDGGKGVTQCKAEAHKAGLEAAGQAKIPGKEIVGVDLLEASARNFIEIWPKDPMLKNCKKAQKGPATLESYLCHIKETVERQEKAQRKEAARTDQKAREYFGKNLDDPHAS</sequence>
<dbReference type="Proteomes" id="UP000179242">
    <property type="component" value="Unassembled WGS sequence"/>
</dbReference>
<evidence type="ECO:0000256" key="1">
    <source>
        <dbReference type="SAM" id="MobiDB-lite"/>
    </source>
</evidence>
<gene>
    <name evidence="2" type="ORF">A2438_08385</name>
</gene>
<accession>A0A1F4U3X2</accession>
<comment type="caution">
    <text evidence="2">The sequence shown here is derived from an EMBL/GenBank/DDBJ whole genome shotgun (WGS) entry which is preliminary data.</text>
</comment>
<dbReference type="EMBL" id="MEUJ01000008">
    <property type="protein sequence ID" value="OGC39557.1"/>
    <property type="molecule type" value="Genomic_DNA"/>
</dbReference>
<protein>
    <submittedName>
        <fullName evidence="2">Uncharacterized protein</fullName>
    </submittedName>
</protein>
<name>A0A1F4U3X2_UNCSA</name>
<organism evidence="2 3">
    <name type="scientific">candidate division WOR-1 bacterium RIFOXYC2_FULL_46_14</name>
    <dbReference type="NCBI Taxonomy" id="1802587"/>
    <lineage>
        <taxon>Bacteria</taxon>
        <taxon>Bacillati</taxon>
        <taxon>Saganbacteria</taxon>
    </lineage>
</organism>
<dbReference type="AlphaFoldDB" id="A0A1F4U3X2"/>
<evidence type="ECO:0000313" key="3">
    <source>
        <dbReference type="Proteomes" id="UP000179242"/>
    </source>
</evidence>
<reference evidence="2 3" key="1">
    <citation type="journal article" date="2016" name="Nat. Commun.">
        <title>Thousands of microbial genomes shed light on interconnected biogeochemical processes in an aquifer system.</title>
        <authorList>
            <person name="Anantharaman K."/>
            <person name="Brown C.T."/>
            <person name="Hug L.A."/>
            <person name="Sharon I."/>
            <person name="Castelle C.J."/>
            <person name="Probst A.J."/>
            <person name="Thomas B.C."/>
            <person name="Singh A."/>
            <person name="Wilkins M.J."/>
            <person name="Karaoz U."/>
            <person name="Brodie E.L."/>
            <person name="Williams K.H."/>
            <person name="Hubbard S.S."/>
            <person name="Banfield J.F."/>
        </authorList>
    </citation>
    <scope>NUCLEOTIDE SEQUENCE [LARGE SCALE GENOMIC DNA]</scope>
</reference>
<evidence type="ECO:0000313" key="2">
    <source>
        <dbReference type="EMBL" id="OGC39557.1"/>
    </source>
</evidence>
<feature type="region of interest" description="Disordered" evidence="1">
    <location>
        <begin position="102"/>
        <end position="131"/>
    </location>
</feature>
<proteinExistence type="predicted"/>